<dbReference type="OrthoDB" id="9812495at2"/>
<dbReference type="EMBL" id="FOXO01000040">
    <property type="protein sequence ID" value="SFQ39058.1"/>
    <property type="molecule type" value="Genomic_DNA"/>
</dbReference>
<organism evidence="2 3">
    <name type="scientific">Butyrivibrio proteoclasticus</name>
    <dbReference type="NCBI Taxonomy" id="43305"/>
    <lineage>
        <taxon>Bacteria</taxon>
        <taxon>Bacillati</taxon>
        <taxon>Bacillota</taxon>
        <taxon>Clostridia</taxon>
        <taxon>Lachnospirales</taxon>
        <taxon>Lachnospiraceae</taxon>
        <taxon>Butyrivibrio</taxon>
    </lineage>
</organism>
<dbReference type="RefSeq" id="WP_074891689.1">
    <property type="nucleotide sequence ID" value="NZ_FOXO01000040.1"/>
</dbReference>
<dbReference type="PROSITE" id="PS50943">
    <property type="entry name" value="HTH_CROC1"/>
    <property type="match status" value="1"/>
</dbReference>
<sequence>MPIRVINCQATCANIKKLIEEQGLTPKDVKEILNLDSVQSIYKWYATANGKGNSIPSVDNVIILAHILGASLDTIYVTNEVLYEVKKP</sequence>
<proteinExistence type="predicted"/>
<dbReference type="InterPro" id="IPR010982">
    <property type="entry name" value="Lambda_DNA-bd_dom_sf"/>
</dbReference>
<dbReference type="Proteomes" id="UP000182624">
    <property type="component" value="Unassembled WGS sequence"/>
</dbReference>
<evidence type="ECO:0000313" key="3">
    <source>
        <dbReference type="Proteomes" id="UP000182624"/>
    </source>
</evidence>
<dbReference type="SUPFAM" id="SSF47413">
    <property type="entry name" value="lambda repressor-like DNA-binding domains"/>
    <property type="match status" value="1"/>
</dbReference>
<dbReference type="CDD" id="cd00093">
    <property type="entry name" value="HTH_XRE"/>
    <property type="match status" value="1"/>
</dbReference>
<evidence type="ECO:0000259" key="1">
    <source>
        <dbReference type="PROSITE" id="PS50943"/>
    </source>
</evidence>
<gene>
    <name evidence="2" type="ORF">SAMN04487928_14040</name>
</gene>
<evidence type="ECO:0000313" key="2">
    <source>
        <dbReference type="EMBL" id="SFQ39058.1"/>
    </source>
</evidence>
<name>A0A1I5Y4D2_9FIRM</name>
<feature type="domain" description="HTH cro/C1-type" evidence="1">
    <location>
        <begin position="51"/>
        <end position="75"/>
    </location>
</feature>
<protein>
    <recommendedName>
        <fullName evidence="1">HTH cro/C1-type domain-containing protein</fullName>
    </recommendedName>
</protein>
<dbReference type="Gene3D" id="1.10.260.40">
    <property type="entry name" value="lambda repressor-like DNA-binding domains"/>
    <property type="match status" value="1"/>
</dbReference>
<keyword evidence="3" id="KW-1185">Reference proteome</keyword>
<dbReference type="AlphaFoldDB" id="A0A1I5Y4D2"/>
<dbReference type="InterPro" id="IPR001387">
    <property type="entry name" value="Cro/C1-type_HTH"/>
</dbReference>
<dbReference type="GO" id="GO:0003677">
    <property type="term" value="F:DNA binding"/>
    <property type="evidence" value="ECO:0007669"/>
    <property type="project" value="InterPro"/>
</dbReference>
<accession>A0A1I5Y4D2</accession>
<reference evidence="3" key="1">
    <citation type="submission" date="2016-10" db="EMBL/GenBank/DDBJ databases">
        <authorList>
            <person name="Varghese N."/>
            <person name="Submissions S."/>
        </authorList>
    </citation>
    <scope>NUCLEOTIDE SEQUENCE [LARGE SCALE GENOMIC DNA]</scope>
    <source>
        <strain evidence="3">P18</strain>
    </source>
</reference>